<protein>
    <recommendedName>
        <fullName evidence="2">Response regulatory domain-containing protein</fullName>
    </recommendedName>
</protein>
<organism evidence="3 4">
    <name type="scientific">Crateriforma conspicua</name>
    <dbReference type="NCBI Taxonomy" id="2527996"/>
    <lineage>
        <taxon>Bacteria</taxon>
        <taxon>Pseudomonadati</taxon>
        <taxon>Planctomycetota</taxon>
        <taxon>Planctomycetia</taxon>
        <taxon>Planctomycetales</taxon>
        <taxon>Planctomycetaceae</taxon>
        <taxon>Crateriforma</taxon>
    </lineage>
</organism>
<evidence type="ECO:0000313" key="4">
    <source>
        <dbReference type="Proteomes" id="UP000317238"/>
    </source>
</evidence>
<feature type="modified residue" description="4-aspartylphosphate" evidence="1">
    <location>
        <position position="68"/>
    </location>
</feature>
<dbReference type="InterPro" id="IPR011006">
    <property type="entry name" value="CheY-like_superfamily"/>
</dbReference>
<dbReference type="RefSeq" id="WP_146438118.1">
    <property type="nucleotide sequence ID" value="NZ_SJPL01000001.1"/>
</dbReference>
<keyword evidence="4" id="KW-1185">Reference proteome</keyword>
<dbReference type="GO" id="GO:0000160">
    <property type="term" value="P:phosphorelay signal transduction system"/>
    <property type="evidence" value="ECO:0007669"/>
    <property type="project" value="InterPro"/>
</dbReference>
<feature type="domain" description="Response regulatory" evidence="2">
    <location>
        <begin position="19"/>
        <end position="135"/>
    </location>
</feature>
<dbReference type="PROSITE" id="PS50110">
    <property type="entry name" value="RESPONSE_REGULATORY"/>
    <property type="match status" value="1"/>
</dbReference>
<name>A0A5C5XXM3_9PLAN</name>
<evidence type="ECO:0000313" key="3">
    <source>
        <dbReference type="EMBL" id="TWT68087.1"/>
    </source>
</evidence>
<dbReference type="OrthoDB" id="280573at2"/>
<proteinExistence type="predicted"/>
<dbReference type="InterPro" id="IPR001789">
    <property type="entry name" value="Sig_transdc_resp-reg_receiver"/>
</dbReference>
<dbReference type="AlphaFoldDB" id="A0A5C5XXM3"/>
<evidence type="ECO:0000256" key="1">
    <source>
        <dbReference type="PROSITE-ProRule" id="PRU00169"/>
    </source>
</evidence>
<evidence type="ECO:0000259" key="2">
    <source>
        <dbReference type="PROSITE" id="PS50110"/>
    </source>
</evidence>
<comment type="caution">
    <text evidence="3">The sequence shown here is derived from an EMBL/GenBank/DDBJ whole genome shotgun (WGS) entry which is preliminary data.</text>
</comment>
<accession>A0A5C5XXM3</accession>
<dbReference type="Proteomes" id="UP000317238">
    <property type="component" value="Unassembled WGS sequence"/>
</dbReference>
<keyword evidence="1" id="KW-0597">Phosphoprotein</keyword>
<dbReference type="EMBL" id="SJPL01000001">
    <property type="protein sequence ID" value="TWT68087.1"/>
    <property type="molecule type" value="Genomic_DNA"/>
</dbReference>
<sequence>MRRTPISAQADRTESRSASITVIDPSPLSLLALAGVLDAEGWKCVCGRNNDMAVAAMDMGPQDLFVFDVGDDAAAVLDTLAVIRGREEYEKVPAVLLAESQWAGLEKQIESLSVTRCLFKPIDPPSLVAVVQQLLWMPGLVEAHRRRGSRPSRPGWVNL</sequence>
<dbReference type="SUPFAM" id="SSF52172">
    <property type="entry name" value="CheY-like"/>
    <property type="match status" value="1"/>
</dbReference>
<reference evidence="3 4" key="1">
    <citation type="submission" date="2019-02" db="EMBL/GenBank/DDBJ databases">
        <title>Deep-cultivation of Planctomycetes and their phenomic and genomic characterization uncovers novel biology.</title>
        <authorList>
            <person name="Wiegand S."/>
            <person name="Jogler M."/>
            <person name="Boedeker C."/>
            <person name="Pinto D."/>
            <person name="Vollmers J."/>
            <person name="Rivas-Marin E."/>
            <person name="Kohn T."/>
            <person name="Peeters S.H."/>
            <person name="Heuer A."/>
            <person name="Rast P."/>
            <person name="Oberbeckmann S."/>
            <person name="Bunk B."/>
            <person name="Jeske O."/>
            <person name="Meyerdierks A."/>
            <person name="Storesund J.E."/>
            <person name="Kallscheuer N."/>
            <person name="Luecker S."/>
            <person name="Lage O.M."/>
            <person name="Pohl T."/>
            <person name="Merkel B.J."/>
            <person name="Hornburger P."/>
            <person name="Mueller R.-W."/>
            <person name="Bruemmer F."/>
            <person name="Labrenz M."/>
            <person name="Spormann A.M."/>
            <person name="Op Den Camp H."/>
            <person name="Overmann J."/>
            <person name="Amann R."/>
            <person name="Jetten M.S.M."/>
            <person name="Mascher T."/>
            <person name="Medema M.H."/>
            <person name="Devos D.P."/>
            <person name="Kaster A.-K."/>
            <person name="Ovreas L."/>
            <person name="Rohde M."/>
            <person name="Galperin M.Y."/>
            <person name="Jogler C."/>
        </authorList>
    </citation>
    <scope>NUCLEOTIDE SEQUENCE [LARGE SCALE GENOMIC DNA]</scope>
    <source>
        <strain evidence="3 4">Pan14r</strain>
    </source>
</reference>
<gene>
    <name evidence="3" type="ORF">Pan14r_03250</name>
</gene>
<dbReference type="Gene3D" id="3.40.50.2300">
    <property type="match status" value="1"/>
</dbReference>